<proteinExistence type="predicted"/>
<accession>A0A5C0SMQ0</accession>
<dbReference type="InterPro" id="IPR013783">
    <property type="entry name" value="Ig-like_fold"/>
</dbReference>
<dbReference type="EMBL" id="CP041932">
    <property type="protein sequence ID" value="QEK15610.1"/>
    <property type="molecule type" value="Genomic_DNA"/>
</dbReference>
<evidence type="ECO:0000313" key="2">
    <source>
        <dbReference type="EMBL" id="QEK15610.1"/>
    </source>
</evidence>
<dbReference type="SUPFAM" id="SSF49373">
    <property type="entry name" value="Invasin/intimin cell-adhesion fragments"/>
    <property type="match status" value="1"/>
</dbReference>
<name>A0A5C0SMQ0_9EURY</name>
<dbReference type="InterPro" id="IPR011635">
    <property type="entry name" value="CARDB"/>
</dbReference>
<dbReference type="InterPro" id="IPR008964">
    <property type="entry name" value="Invasin/intimin_cell_adhesion"/>
</dbReference>
<gene>
    <name evidence="2" type="ORF">FPV09_11570</name>
</gene>
<feature type="domain" description="CARDB" evidence="1">
    <location>
        <begin position="988"/>
        <end position="1085"/>
    </location>
</feature>
<sequence length="1192" mass="132260">MNTMVNGRNVISAALLVAILVVSTVPVGAWISMSYNSQEKVQVFGGTLRDWYGVNDSITVFALLWRPYGGPLEGRNVTITVLRDGEVILSTTAVTDETGRATVTFRPETAGEYEVIVRYGDTAVEKWFKVIAVPPYYFAGKEAATVPGRPVTLRWTLMKPYTRRPYTGNVNLTVEFNGKTESVTLTPVNGTVEYTFTPGETGTAYLRLDGREAGTVYVAPAAVEAVIIAPHDVYRGENVTLSVFAVDFDGRPYTGKLNLSVHYRAAGDWELRDGGSYTVALDGGYGSVTITIPENATELNLRLTIGDYTLDSVWVRAVDRPSTSTGSGGVTLRISPERTLAKPGESLSLEITASEKITGDYNVMVTWYRWTGNGWNLPEETNVTLVHFEDTDSVYKRIEVPDDAYYGRVSLGGAVAYIYVIRPRLWADFDYVDFIYDPTTGEIVTANNVTVRAWLQNRTRDWIPEWSDLYRGLPNETVHIYTPEGVFNATTNKYGMIETTVPYSPSSLPVGFGEEMNKEWALIIHRSGAYDLDSIEVNKIHVQLNLTPEGITASKYYDWHGRPISIPVVLELSRFVTREWDELSIGDTASWYWNGSELREETKLAPGKYLASILPAGWLCNEGSCGTGDGVYSTHEFYLLPEGLELNHMYSAPDLNNITIPIRLPGRGVFYFRTYDGVYVGTTDDEGNGVLRLEAPYTSDWIHYDGTFGFVTENVSILGIDWWFGVEIGKDVLPPAVDVSVSPKVQEIGKNVTLTYRVSDDYGLKTVNIAVTNVTDVLLNRTIEASGSRRVEGTINFTVRGLEDYMVTVTAVDGSGHVSTKTVNFYGKAVKSSVVDFSENETHEINVENETEIKVAANETGQVEVNVTVASEIENDTAKFKMESSGYEDLKYIKVETNDTVNYRWVVLNITYTDEELRKLGVAESAISLFYWNGSEWIDLAKHVGETVKDSSPYGNITVYGFGRDTDRNYVWANVSHLSEYSLGVMLPDLKVVEISAANAVAGRETEVSVTLANDGGAVDGDFTVSLYANGTLVKTERVSGIGAGEEKTVKFTWTPDRSGTYTLKAIVDEDGAITESNETNNELSAEVRVAPAPKVNKGTAVTRMNYIGYLYYHRLSRRFDELYNESLRKGVDNETLTAALEHRKLAEEYYEKAEEFGPVLQNLSNPQVLAPLRRAYLEMLKAVRILEEALG</sequence>
<reference evidence="2 3" key="1">
    <citation type="submission" date="2019-07" db="EMBL/GenBank/DDBJ databases">
        <title>Complete genome of Thermococcus acidophilus.</title>
        <authorList>
            <person name="Li X."/>
        </authorList>
    </citation>
    <scope>NUCLEOTIDE SEQUENCE [LARGE SCALE GENOMIC DNA]</scope>
    <source>
        <strain evidence="2 3">SY113</strain>
    </source>
</reference>
<dbReference type="KEGG" id="them:FPV09_11570"/>
<dbReference type="AlphaFoldDB" id="A0A5C0SMQ0"/>
<organism evidence="2 3">
    <name type="scientific">Thermococcus aciditolerans</name>
    <dbReference type="NCBI Taxonomy" id="2598455"/>
    <lineage>
        <taxon>Archaea</taxon>
        <taxon>Methanobacteriati</taxon>
        <taxon>Methanobacteriota</taxon>
        <taxon>Thermococci</taxon>
        <taxon>Thermococcales</taxon>
        <taxon>Thermococcaceae</taxon>
        <taxon>Thermococcus</taxon>
    </lineage>
</organism>
<keyword evidence="3" id="KW-1185">Reference proteome</keyword>
<protein>
    <recommendedName>
        <fullName evidence="1">CARDB domain-containing protein</fullName>
    </recommendedName>
</protein>
<dbReference type="Pfam" id="PF07705">
    <property type="entry name" value="CARDB"/>
    <property type="match status" value="1"/>
</dbReference>
<evidence type="ECO:0000313" key="3">
    <source>
        <dbReference type="Proteomes" id="UP000322631"/>
    </source>
</evidence>
<evidence type="ECO:0000259" key="1">
    <source>
        <dbReference type="Pfam" id="PF07705"/>
    </source>
</evidence>
<dbReference type="Proteomes" id="UP000322631">
    <property type="component" value="Chromosome"/>
</dbReference>
<dbReference type="Gene3D" id="2.60.40.10">
    <property type="entry name" value="Immunoglobulins"/>
    <property type="match status" value="2"/>
</dbReference>